<gene>
    <name evidence="1" type="ORF">Ga0123462_0938</name>
</gene>
<dbReference type="SUPFAM" id="SSF53448">
    <property type="entry name" value="Nucleotide-diphospho-sugar transferases"/>
    <property type="match status" value="1"/>
</dbReference>
<reference evidence="1 2" key="1">
    <citation type="submission" date="2016-12" db="EMBL/GenBank/DDBJ databases">
        <title>Isolation and genomic insights into novel planktonic Zetaproteobacteria from stratified waters of the Chesapeake Bay.</title>
        <authorList>
            <person name="McAllister S.M."/>
            <person name="Kato S."/>
            <person name="Chan C.S."/>
            <person name="Chiu B.K."/>
            <person name="Field E.K."/>
        </authorList>
    </citation>
    <scope>NUCLEOTIDE SEQUENCE [LARGE SCALE GENOMIC DNA]</scope>
    <source>
        <strain evidence="1 2">CP-8</strain>
    </source>
</reference>
<dbReference type="Pfam" id="PF09837">
    <property type="entry name" value="DUF2064"/>
    <property type="match status" value="1"/>
</dbReference>
<dbReference type="RefSeq" id="WP_100265225.1">
    <property type="nucleotide sequence ID" value="NZ_CP018800.1"/>
</dbReference>
<dbReference type="PANTHER" id="PTHR36529:SF1">
    <property type="entry name" value="GLYCOSYLTRANSFERASE"/>
    <property type="match status" value="1"/>
</dbReference>
<keyword evidence="2" id="KW-1185">Reference proteome</keyword>
<dbReference type="InterPro" id="IPR018641">
    <property type="entry name" value="Trfase_1_rSAM/seldom-assoc"/>
</dbReference>
<dbReference type="PANTHER" id="PTHR36529">
    <property type="entry name" value="SLL1095 PROTEIN"/>
    <property type="match status" value="1"/>
</dbReference>
<organism evidence="1 2">
    <name type="scientific">Mariprofundus ferrinatatus</name>
    <dbReference type="NCBI Taxonomy" id="1921087"/>
    <lineage>
        <taxon>Bacteria</taxon>
        <taxon>Pseudomonadati</taxon>
        <taxon>Pseudomonadota</taxon>
        <taxon>Candidatius Mariprofundia</taxon>
        <taxon>Mariprofundales</taxon>
        <taxon>Mariprofundaceae</taxon>
        <taxon>Mariprofundus</taxon>
    </lineage>
</organism>
<evidence type="ECO:0000313" key="2">
    <source>
        <dbReference type="Proteomes" id="UP000231637"/>
    </source>
</evidence>
<dbReference type="Gene3D" id="3.90.550.10">
    <property type="entry name" value="Spore Coat Polysaccharide Biosynthesis Protein SpsA, Chain A"/>
    <property type="match status" value="1"/>
</dbReference>
<dbReference type="KEGG" id="mfn:Ga0123462_0938"/>
<proteinExistence type="predicted"/>
<dbReference type="Proteomes" id="UP000231637">
    <property type="component" value="Chromosome"/>
</dbReference>
<evidence type="ECO:0000313" key="1">
    <source>
        <dbReference type="EMBL" id="ATX81807.1"/>
    </source>
</evidence>
<accession>A0A2K8L3F3</accession>
<sequence length="199" mass="21899">MKGVSNVHVIIMCKAPVAGRVKTRLIGRYSADQAATLHAEMAEEVVSRAARLFDNVLISADDPGHPFFSRFNLPVISQGEGNLGDRMHRMMVGTFADGAEGAMFLGTDSPHMQDERLIAAAEMLQSHDVVLGPVEDGGYDLIAMASAYPLFDQINWSSPEVLAQTLKHVQKFNLSCAILDTEFDIDYPEDLERAGWRYA</sequence>
<dbReference type="NCBIfam" id="TIGR04282">
    <property type="entry name" value="glyco_like_cofC"/>
    <property type="match status" value="1"/>
</dbReference>
<name>A0A2K8L3F3_9PROT</name>
<dbReference type="InterPro" id="IPR029044">
    <property type="entry name" value="Nucleotide-diphossugar_trans"/>
</dbReference>
<dbReference type="AlphaFoldDB" id="A0A2K8L3F3"/>
<evidence type="ECO:0008006" key="3">
    <source>
        <dbReference type="Google" id="ProtNLM"/>
    </source>
</evidence>
<dbReference type="OrthoDB" id="9798250at2"/>
<protein>
    <recommendedName>
        <fullName evidence="3">Glycosyltransferase</fullName>
    </recommendedName>
</protein>
<dbReference type="EMBL" id="CP018800">
    <property type="protein sequence ID" value="ATX81807.1"/>
    <property type="molecule type" value="Genomic_DNA"/>
</dbReference>